<proteinExistence type="predicted"/>
<accession>A0A2M9YPC5</accession>
<gene>
    <name evidence="2" type="ORF">CH376_11415</name>
    <name evidence="1" type="ORF">CH380_09400</name>
</gene>
<dbReference type="EMBL" id="NPDU01000025">
    <property type="protein sequence ID" value="PJZ61847.1"/>
    <property type="molecule type" value="Genomic_DNA"/>
</dbReference>
<evidence type="ECO:0000313" key="3">
    <source>
        <dbReference type="Proteomes" id="UP000232149"/>
    </source>
</evidence>
<comment type="caution">
    <text evidence="1">The sequence shown here is derived from an EMBL/GenBank/DDBJ whole genome shotgun (WGS) entry which is preliminary data.</text>
</comment>
<dbReference type="Proteomes" id="UP000232188">
    <property type="component" value="Unassembled WGS sequence"/>
</dbReference>
<evidence type="ECO:0000313" key="4">
    <source>
        <dbReference type="Proteomes" id="UP000232188"/>
    </source>
</evidence>
<protein>
    <submittedName>
        <fullName evidence="1">Uncharacterized protein</fullName>
    </submittedName>
</protein>
<evidence type="ECO:0000313" key="1">
    <source>
        <dbReference type="EMBL" id="PJZ53403.1"/>
    </source>
</evidence>
<name>A0A2M9YPC5_9LEPT</name>
<dbReference type="EMBL" id="NPDV01000007">
    <property type="protein sequence ID" value="PJZ53403.1"/>
    <property type="molecule type" value="Genomic_DNA"/>
</dbReference>
<dbReference type="AlphaFoldDB" id="A0A2M9YPC5"/>
<evidence type="ECO:0000313" key="2">
    <source>
        <dbReference type="EMBL" id="PJZ61847.1"/>
    </source>
</evidence>
<organism evidence="1 4">
    <name type="scientific">Leptospira adleri</name>
    <dbReference type="NCBI Taxonomy" id="2023186"/>
    <lineage>
        <taxon>Bacteria</taxon>
        <taxon>Pseudomonadati</taxon>
        <taxon>Spirochaetota</taxon>
        <taxon>Spirochaetia</taxon>
        <taxon>Leptospirales</taxon>
        <taxon>Leptospiraceae</taxon>
        <taxon>Leptospira</taxon>
    </lineage>
</organism>
<reference evidence="3 4" key="1">
    <citation type="submission" date="2017-07" db="EMBL/GenBank/DDBJ databases">
        <title>Leptospira spp. isolated from tropical soils.</title>
        <authorList>
            <person name="Thibeaux R."/>
            <person name="Iraola G."/>
            <person name="Ferres I."/>
            <person name="Bierque E."/>
            <person name="Girault D."/>
            <person name="Soupe-Gilbert M.-E."/>
            <person name="Picardeau M."/>
            <person name="Goarant C."/>
        </authorList>
    </citation>
    <scope>NUCLEOTIDE SEQUENCE [LARGE SCALE GENOMIC DNA]</scope>
    <source>
        <strain evidence="1 4">FH2-B-C1</strain>
        <strain evidence="2 3">FH2-B-D1</strain>
    </source>
</reference>
<dbReference type="Proteomes" id="UP000232149">
    <property type="component" value="Unassembled WGS sequence"/>
</dbReference>
<keyword evidence="3" id="KW-1185">Reference proteome</keyword>
<sequence length="67" mass="7913">MSFYHISNSSFFEIDLRTLGFETKANALFEEFLLLPIQSEVRIRSFRFHLGISLFPAIKLEIRLFKS</sequence>